<comment type="similarity">
    <text evidence="2">Belongs to the ROK (NagC/XylR) family.</text>
</comment>
<dbReference type="SUPFAM" id="SSF46785">
    <property type="entry name" value="Winged helix' DNA-binding domain"/>
    <property type="match status" value="1"/>
</dbReference>
<dbReference type="InterPro" id="IPR036390">
    <property type="entry name" value="WH_DNA-bd_sf"/>
</dbReference>
<dbReference type="AlphaFoldDB" id="A0A174C214"/>
<dbReference type="PANTHER" id="PTHR18964:SF149">
    <property type="entry name" value="BIFUNCTIONAL UDP-N-ACETYLGLUCOSAMINE 2-EPIMERASE_N-ACETYLMANNOSAMINE KINASE"/>
    <property type="match status" value="1"/>
</dbReference>
<sequence length="407" mass="45454">MEMDSILENRKNYQRNKMLSVIRLHENISRNDVKKITAYSMTTVLSTIDELIQEGLVYEESCNDSRVGRKPVWLRINPEGGYFLGVEFNRNAIHCVALDFTGKLIYDAERNIETSEKTADQVLELVKKMIYDGIAFLGEKSKKVIGIGIGIPGYSDANRGIAISYSHLKDWKNIPVKDILEKEFHVTCYMDNNVNVMIFAYKWLVYGGKCEDMLFVSIRTGARVIPIINNQPVRGTCGYSGELGHVKVSGGSRICSCGRYGCLNSEISDVAIVNKIIDGIKVGRFREIAEAVQGDMDKVTMMSFINSVREGHADSLKLLDQVKGFIADTLSMLVNIFAPRKIVLFGELAELGDILLDGVRERVSENIIKENSNGLKIMASEFGRNLGAMGAAAMVMQNAFEFLEEKI</sequence>
<evidence type="ECO:0000256" key="1">
    <source>
        <dbReference type="ARBA" id="ARBA00002486"/>
    </source>
</evidence>
<dbReference type="Pfam" id="PF00480">
    <property type="entry name" value="ROK"/>
    <property type="match status" value="1"/>
</dbReference>
<evidence type="ECO:0000256" key="3">
    <source>
        <dbReference type="ARBA" id="ARBA00022629"/>
    </source>
</evidence>
<dbReference type="InterPro" id="IPR000600">
    <property type="entry name" value="ROK"/>
</dbReference>
<dbReference type="SUPFAM" id="SSF53067">
    <property type="entry name" value="Actin-like ATPase domain"/>
    <property type="match status" value="1"/>
</dbReference>
<dbReference type="PANTHER" id="PTHR18964">
    <property type="entry name" value="ROK (REPRESSOR, ORF, KINASE) FAMILY"/>
    <property type="match status" value="1"/>
</dbReference>
<proteinExistence type="inferred from homology"/>
<dbReference type="InterPro" id="IPR036388">
    <property type="entry name" value="WH-like_DNA-bd_sf"/>
</dbReference>
<comment type="function">
    <text evidence="1">Transcriptional repressor of xylose-utilizing enzymes.</text>
</comment>
<reference evidence="4 5" key="1">
    <citation type="submission" date="2015-09" db="EMBL/GenBank/DDBJ databases">
        <authorList>
            <consortium name="Pathogen Informatics"/>
        </authorList>
    </citation>
    <scope>NUCLEOTIDE SEQUENCE [LARGE SCALE GENOMIC DNA]</scope>
    <source>
        <strain evidence="4 5">2789STDY5834863</strain>
    </source>
</reference>
<dbReference type="Gene3D" id="1.10.10.10">
    <property type="entry name" value="Winged helix-like DNA-binding domain superfamily/Winged helix DNA-binding domain"/>
    <property type="match status" value="1"/>
</dbReference>
<dbReference type="EMBL" id="CYZN01000010">
    <property type="protein sequence ID" value="CUO06867.1"/>
    <property type="molecule type" value="Genomic_DNA"/>
</dbReference>
<dbReference type="GO" id="GO:0042732">
    <property type="term" value="P:D-xylose metabolic process"/>
    <property type="evidence" value="ECO:0007669"/>
    <property type="project" value="UniProtKB-KW"/>
</dbReference>
<keyword evidence="3" id="KW-0859">Xylose metabolism</keyword>
<protein>
    <submittedName>
        <fullName evidence="4">Making large colonies protein</fullName>
    </submittedName>
</protein>
<dbReference type="InterPro" id="IPR043129">
    <property type="entry name" value="ATPase_NBD"/>
</dbReference>
<keyword evidence="3" id="KW-0119">Carbohydrate metabolism</keyword>
<evidence type="ECO:0000313" key="5">
    <source>
        <dbReference type="Proteomes" id="UP000095431"/>
    </source>
</evidence>
<dbReference type="Gene3D" id="3.30.420.40">
    <property type="match status" value="2"/>
</dbReference>
<gene>
    <name evidence="4" type="primary">mlc_2</name>
    <name evidence="4" type="ORF">ERS852478_01765</name>
</gene>
<name>A0A174C214_9FIRM</name>
<organism evidence="4 5">
    <name type="scientific">Blautia wexlerae</name>
    <dbReference type="NCBI Taxonomy" id="418240"/>
    <lineage>
        <taxon>Bacteria</taxon>
        <taxon>Bacillati</taxon>
        <taxon>Bacillota</taxon>
        <taxon>Clostridia</taxon>
        <taxon>Lachnospirales</taxon>
        <taxon>Lachnospiraceae</taxon>
        <taxon>Blautia</taxon>
    </lineage>
</organism>
<accession>A0A174C214</accession>
<dbReference type="RefSeq" id="WP_055200245.1">
    <property type="nucleotide sequence ID" value="NZ_BTHH01000008.1"/>
</dbReference>
<evidence type="ECO:0000256" key="2">
    <source>
        <dbReference type="ARBA" id="ARBA00006479"/>
    </source>
</evidence>
<evidence type="ECO:0000313" key="4">
    <source>
        <dbReference type="EMBL" id="CUO06867.1"/>
    </source>
</evidence>
<dbReference type="Proteomes" id="UP000095431">
    <property type="component" value="Unassembled WGS sequence"/>
</dbReference>